<keyword evidence="1" id="KW-0472">Membrane</keyword>
<accession>A0ABW3F1Q2</accession>
<organism evidence="2 3">
    <name type="scientific">Actinomadura sediminis</name>
    <dbReference type="NCBI Taxonomy" id="1038904"/>
    <lineage>
        <taxon>Bacteria</taxon>
        <taxon>Bacillati</taxon>
        <taxon>Actinomycetota</taxon>
        <taxon>Actinomycetes</taxon>
        <taxon>Streptosporangiales</taxon>
        <taxon>Thermomonosporaceae</taxon>
        <taxon>Actinomadura</taxon>
    </lineage>
</organism>
<evidence type="ECO:0000313" key="3">
    <source>
        <dbReference type="Proteomes" id="UP001596972"/>
    </source>
</evidence>
<dbReference type="EMBL" id="JBHTJA010000207">
    <property type="protein sequence ID" value="MFD0906055.1"/>
    <property type="molecule type" value="Genomic_DNA"/>
</dbReference>
<reference evidence="3" key="1">
    <citation type="journal article" date="2019" name="Int. J. Syst. Evol. Microbiol.">
        <title>The Global Catalogue of Microorganisms (GCM) 10K type strain sequencing project: providing services to taxonomists for standard genome sequencing and annotation.</title>
        <authorList>
            <consortium name="The Broad Institute Genomics Platform"/>
            <consortium name="The Broad Institute Genome Sequencing Center for Infectious Disease"/>
            <person name="Wu L."/>
            <person name="Ma J."/>
        </authorList>
    </citation>
    <scope>NUCLEOTIDE SEQUENCE [LARGE SCALE GENOMIC DNA]</scope>
    <source>
        <strain evidence="3">JCM 31202</strain>
    </source>
</reference>
<gene>
    <name evidence="2" type="ORF">ACFQ11_37170</name>
</gene>
<evidence type="ECO:0000313" key="2">
    <source>
        <dbReference type="EMBL" id="MFD0906055.1"/>
    </source>
</evidence>
<protein>
    <submittedName>
        <fullName evidence="2">Uncharacterized protein</fullName>
    </submittedName>
</protein>
<feature type="transmembrane region" description="Helical" evidence="1">
    <location>
        <begin position="45"/>
        <end position="63"/>
    </location>
</feature>
<dbReference type="RefSeq" id="WP_378307565.1">
    <property type="nucleotide sequence ID" value="NZ_JBHTJA010000207.1"/>
</dbReference>
<comment type="caution">
    <text evidence="2">The sequence shown here is derived from an EMBL/GenBank/DDBJ whole genome shotgun (WGS) entry which is preliminary data.</text>
</comment>
<feature type="transmembrane region" description="Helical" evidence="1">
    <location>
        <begin position="75"/>
        <end position="92"/>
    </location>
</feature>
<proteinExistence type="predicted"/>
<evidence type="ECO:0000256" key="1">
    <source>
        <dbReference type="SAM" id="Phobius"/>
    </source>
</evidence>
<sequence length="102" mass="10807">MNASRVQSFFAGMLVANSAPHIATAVSGRRHLTPLAGRDSGPVTNGVWAGLNLAGGAALLLAARKGKAGVRWDRDLVAFETGYLAFASWMALSERFFPMNSE</sequence>
<keyword evidence="1" id="KW-1133">Transmembrane helix</keyword>
<keyword evidence="3" id="KW-1185">Reference proteome</keyword>
<name>A0ABW3F1Q2_9ACTN</name>
<keyword evidence="1" id="KW-0812">Transmembrane</keyword>
<dbReference type="Proteomes" id="UP001596972">
    <property type="component" value="Unassembled WGS sequence"/>
</dbReference>